<proteinExistence type="predicted"/>
<organism evidence="1 2">
    <name type="scientific">Rangifer tarandus platyrhynchus</name>
    <name type="common">Svalbard reindeer</name>
    <dbReference type="NCBI Taxonomy" id="3082113"/>
    <lineage>
        <taxon>Eukaryota</taxon>
        <taxon>Metazoa</taxon>
        <taxon>Chordata</taxon>
        <taxon>Craniata</taxon>
        <taxon>Vertebrata</taxon>
        <taxon>Euteleostomi</taxon>
        <taxon>Mammalia</taxon>
        <taxon>Eutheria</taxon>
        <taxon>Laurasiatheria</taxon>
        <taxon>Artiodactyla</taxon>
        <taxon>Ruminantia</taxon>
        <taxon>Pecora</taxon>
        <taxon>Cervidae</taxon>
        <taxon>Odocoileinae</taxon>
        <taxon>Rangifer</taxon>
    </lineage>
</organism>
<protein>
    <submittedName>
        <fullName evidence="1">Uncharacterized protein</fullName>
    </submittedName>
</protein>
<dbReference type="EMBL" id="OX596098">
    <property type="protein sequence ID" value="CAI9695042.1"/>
    <property type="molecule type" value="Genomic_DNA"/>
</dbReference>
<gene>
    <name evidence="1" type="ORF">MRATA1EN3_LOCUS6255</name>
</gene>
<accession>A0ACB0E344</accession>
<evidence type="ECO:0000313" key="1">
    <source>
        <dbReference type="EMBL" id="CAI9695042.1"/>
    </source>
</evidence>
<evidence type="ECO:0000313" key="2">
    <source>
        <dbReference type="Proteomes" id="UP001162501"/>
    </source>
</evidence>
<reference evidence="1" key="1">
    <citation type="submission" date="2023-05" db="EMBL/GenBank/DDBJ databases">
        <authorList>
            <consortium name="ELIXIR-Norway"/>
        </authorList>
    </citation>
    <scope>NUCLEOTIDE SEQUENCE</scope>
</reference>
<dbReference type="Proteomes" id="UP001162501">
    <property type="component" value="Chromosome 14"/>
</dbReference>
<name>A0ACB0E344_RANTA</name>
<sequence>MKHIAGTAALGTGPRHPRPGLEPAGLHISGGVQAVRSQAASSNTTQQPEQPLPAGQMPREGPQQAGAGEPDGSGDLEEQGCELEVVAGRGGAQEEAASAAARYQDPVLKGILRPLENKLCQGREFPAITQRSPPPLQRGVRAEG</sequence>